<dbReference type="Proteomes" id="UP000251795">
    <property type="component" value="Segment"/>
</dbReference>
<feature type="domain" description="Type VI secretion system spike protein VgrG3-like C-terminal" evidence="2">
    <location>
        <begin position="522"/>
        <end position="709"/>
    </location>
</feature>
<organism evidence="3 4">
    <name type="scientific">Erwinia phage vB_EamM_Alexandra</name>
    <dbReference type="NCBI Taxonomy" id="2201424"/>
    <lineage>
        <taxon>Viruses</taxon>
        <taxon>Duplodnaviria</taxon>
        <taxon>Heunggongvirae</taxon>
        <taxon>Uroviricota</taxon>
        <taxon>Caudoviricetes</taxon>
        <taxon>Alexandravirus</taxon>
        <taxon>Alexandravirus alexandra</taxon>
    </lineage>
</organism>
<dbReference type="InterPro" id="IPR049073">
    <property type="entry name" value="T6SS_VgrG3-like_C"/>
</dbReference>
<name>A0A2Z4QDR2_9CAUD</name>
<feature type="region of interest" description="Disordered" evidence="1">
    <location>
        <begin position="741"/>
        <end position="785"/>
    </location>
</feature>
<feature type="region of interest" description="Disordered" evidence="1">
    <location>
        <begin position="826"/>
        <end position="873"/>
    </location>
</feature>
<feature type="compositionally biased region" description="Basic and acidic residues" evidence="1">
    <location>
        <begin position="295"/>
        <end position="305"/>
    </location>
</feature>
<feature type="compositionally biased region" description="Polar residues" evidence="1">
    <location>
        <begin position="85"/>
        <end position="94"/>
    </location>
</feature>
<feature type="region of interest" description="Disordered" evidence="1">
    <location>
        <begin position="155"/>
        <end position="233"/>
    </location>
</feature>
<feature type="compositionally biased region" description="Basic and acidic residues" evidence="1">
    <location>
        <begin position="155"/>
        <end position="166"/>
    </location>
</feature>
<evidence type="ECO:0000313" key="3">
    <source>
        <dbReference type="EMBL" id="AWY08405.1"/>
    </source>
</evidence>
<feature type="region of interest" description="Disordered" evidence="1">
    <location>
        <begin position="295"/>
        <end position="314"/>
    </location>
</feature>
<feature type="region of interest" description="Disordered" evidence="1">
    <location>
        <begin position="78"/>
        <end position="111"/>
    </location>
</feature>
<evidence type="ECO:0000313" key="4">
    <source>
        <dbReference type="Proteomes" id="UP000251795"/>
    </source>
</evidence>
<gene>
    <name evidence="3" type="ORF">Alexandra_133</name>
</gene>
<dbReference type="EMBL" id="MH248138">
    <property type="protein sequence ID" value="AWY08405.1"/>
    <property type="molecule type" value="Genomic_DNA"/>
</dbReference>
<sequence length="888" mass="93716">MAKPQEKELTALELMIEHADSVSSSVAGMPKSKRKRKPANDSVDDYDPEMYDEDVVYVGPGSRAKNRAAKALREKMANTRVRYVQDSSNDSTQPAPRAVAQQPNPREVESALEDLFIAGEKSGEDIVSAIKEGNAVSTKTQKALEDWLEWEKREAFKEKNRAKSDPHGNQPGAGGPNTGPDAGNDQGPDNNNDGGGPDVGPDERNRRRGRRYGRNRGERRGPGRNLPRRSRFGKIKGKLGLALALGAAVGGGLWLKNRANEKFEEQNAENEGAGAPSAAPTEQTPQPIVQAPEVQRAEEAAKGDAPKPPSEAQDAAVAGASLLLAGASKKIPIIGPALGNGLTYANETQHIDADETLTKQEKSHEKKKAAGSAIGGAAAGGGGAIAGAWIGGALGSVVPVVGTAAGAALGGLLGGILGDYFGSSIGEYVADKITDESDKMLADGEKDRKEKMDEYNDTTAENQNKAKFPAPSIMPFNFGGMGAMPGSGAGTYAGPMRAQPARRMDSKQVTDIAQRAIAEGGLGSVSEQFESGGRGVGTVSTGQGDAGGVSYGKHQLATNNGSMMNFLNSPEGKPFLQRFGGLAPGTAQFNSVYKDVASNNSAEFDKAQSDYITRTHYAPLAAKMQNEVGVDLTKRGAGVKELMYSTAVQYGAGTSVISNALQGKDVNAMSDDDLIKTIQDYKASTTDRYFKSSSAQTQQSVATRAQNEKDVLLKVAEAERKKKAVNKPETEAEQDARIAARFPELKKGSGEDYSNTQVDSNLKNVPDLTGKGPELPRSSQEDYDKQLKERVALASPDVNRITPTARPEAPVERQPLVTEGDIARTEAPAAIAPSAPPVDTANMPKGGAVSRPSSKGTSSASPANGHSLDSIPIFMDDPMMNMITMGYM</sequence>
<accession>A0A2Z4QDR2</accession>
<protein>
    <recommendedName>
        <fullName evidence="2">Type VI secretion system spike protein VgrG3-like C-terminal domain-containing protein</fullName>
    </recommendedName>
</protein>
<proteinExistence type="predicted"/>
<reference evidence="3 4" key="1">
    <citation type="submission" date="2018-04" db="EMBL/GenBank/DDBJ databases">
        <authorList>
            <person name="Go L.Y."/>
            <person name="Mitchell J.A."/>
        </authorList>
    </citation>
    <scope>NUCLEOTIDE SEQUENCE [LARGE SCALE GENOMIC DNA]</scope>
</reference>
<evidence type="ECO:0000259" key="2">
    <source>
        <dbReference type="Pfam" id="PF21277"/>
    </source>
</evidence>
<feature type="region of interest" description="Disordered" evidence="1">
    <location>
        <begin position="263"/>
        <end position="285"/>
    </location>
</feature>
<feature type="region of interest" description="Disordered" evidence="1">
    <location>
        <begin position="20"/>
        <end position="47"/>
    </location>
</feature>
<feature type="compositionally biased region" description="Polar residues" evidence="1">
    <location>
        <begin position="752"/>
        <end position="763"/>
    </location>
</feature>
<feature type="compositionally biased region" description="Low complexity" evidence="1">
    <location>
        <begin position="179"/>
        <end position="192"/>
    </location>
</feature>
<evidence type="ECO:0000256" key="1">
    <source>
        <dbReference type="SAM" id="MobiDB-lite"/>
    </source>
</evidence>
<dbReference type="Pfam" id="PF21277">
    <property type="entry name" value="T6SS_VgrG3-like_C"/>
    <property type="match status" value="1"/>
</dbReference>
<feature type="compositionally biased region" description="Basic and acidic residues" evidence="1">
    <location>
        <begin position="741"/>
        <end position="750"/>
    </location>
</feature>
<feature type="compositionally biased region" description="Polar residues" evidence="1">
    <location>
        <begin position="851"/>
        <end position="864"/>
    </location>
</feature>
<keyword evidence="4" id="KW-1185">Reference proteome</keyword>